<reference evidence="2" key="1">
    <citation type="journal article" date="2019" name="Int. J. Syst. Evol. Microbiol.">
        <title>The Global Catalogue of Microorganisms (GCM) 10K type strain sequencing project: providing services to taxonomists for standard genome sequencing and annotation.</title>
        <authorList>
            <consortium name="The Broad Institute Genomics Platform"/>
            <consortium name="The Broad Institute Genome Sequencing Center for Infectious Disease"/>
            <person name="Wu L."/>
            <person name="Ma J."/>
        </authorList>
    </citation>
    <scope>NUCLEOTIDE SEQUENCE [LARGE SCALE GENOMIC DNA]</scope>
    <source>
        <strain evidence="2">KCTC 52127</strain>
    </source>
</reference>
<dbReference type="EMBL" id="JBHULH010000001">
    <property type="protein sequence ID" value="MFD2565946.1"/>
    <property type="molecule type" value="Genomic_DNA"/>
</dbReference>
<protein>
    <recommendedName>
        <fullName evidence="3">Chaperone NapD</fullName>
    </recommendedName>
</protein>
<organism evidence="1 2">
    <name type="scientific">Pseudotenacibaculum haliotis</name>
    <dbReference type="NCBI Taxonomy" id="1862138"/>
    <lineage>
        <taxon>Bacteria</taxon>
        <taxon>Pseudomonadati</taxon>
        <taxon>Bacteroidota</taxon>
        <taxon>Flavobacteriia</taxon>
        <taxon>Flavobacteriales</taxon>
        <taxon>Flavobacteriaceae</taxon>
        <taxon>Pseudotenacibaculum</taxon>
    </lineage>
</organism>
<evidence type="ECO:0000313" key="1">
    <source>
        <dbReference type="EMBL" id="MFD2565946.1"/>
    </source>
</evidence>
<accession>A0ABW5LP97</accession>
<name>A0ABW5LP97_9FLAO</name>
<keyword evidence="2" id="KW-1185">Reference proteome</keyword>
<evidence type="ECO:0000313" key="2">
    <source>
        <dbReference type="Proteomes" id="UP001597508"/>
    </source>
</evidence>
<evidence type="ECO:0008006" key="3">
    <source>
        <dbReference type="Google" id="ProtNLM"/>
    </source>
</evidence>
<sequence>MPIKSYLAHPHEGKKNELINKISEIEQCEVIPAQNKDILVVVTETESKQEEEILKHKLETIESLKLLAMVSGFNTPKKN</sequence>
<dbReference type="Gene3D" id="3.30.70.920">
    <property type="match status" value="1"/>
</dbReference>
<comment type="caution">
    <text evidence="1">The sequence shown here is derived from an EMBL/GenBank/DDBJ whole genome shotgun (WGS) entry which is preliminary data.</text>
</comment>
<gene>
    <name evidence="1" type="ORF">ACFSRZ_01105</name>
</gene>
<dbReference type="RefSeq" id="WP_379664670.1">
    <property type="nucleotide sequence ID" value="NZ_JBHULH010000001.1"/>
</dbReference>
<dbReference type="Proteomes" id="UP001597508">
    <property type="component" value="Unassembled WGS sequence"/>
</dbReference>
<proteinExistence type="predicted"/>